<dbReference type="PANTHER" id="PTHR21310:SF58">
    <property type="entry name" value="AMINOGLYCOSIDE PHOSPHOTRANSFERASE DOMAIN-CONTAINING PROTEIN"/>
    <property type="match status" value="1"/>
</dbReference>
<protein>
    <recommendedName>
        <fullName evidence="1">Aminoglycoside phosphotransferase domain-containing protein</fullName>
    </recommendedName>
</protein>
<accession>A0AAW0G4L8</accession>
<comment type="caution">
    <text evidence="2">The sequence shown here is derived from an EMBL/GenBank/DDBJ whole genome shotgun (WGS) entry which is preliminary data.</text>
</comment>
<keyword evidence="3" id="KW-1185">Reference proteome</keyword>
<organism evidence="2 3">
    <name type="scientific">Cerrena zonata</name>
    <dbReference type="NCBI Taxonomy" id="2478898"/>
    <lineage>
        <taxon>Eukaryota</taxon>
        <taxon>Fungi</taxon>
        <taxon>Dikarya</taxon>
        <taxon>Basidiomycota</taxon>
        <taxon>Agaricomycotina</taxon>
        <taxon>Agaricomycetes</taxon>
        <taxon>Polyporales</taxon>
        <taxon>Cerrenaceae</taxon>
        <taxon>Cerrena</taxon>
    </lineage>
</organism>
<dbReference type="Gene3D" id="3.90.1200.10">
    <property type="match status" value="1"/>
</dbReference>
<dbReference type="Pfam" id="PF01636">
    <property type="entry name" value="APH"/>
    <property type="match status" value="1"/>
</dbReference>
<proteinExistence type="predicted"/>
<dbReference type="InterPro" id="IPR011009">
    <property type="entry name" value="Kinase-like_dom_sf"/>
</dbReference>
<dbReference type="AlphaFoldDB" id="A0AAW0G4L8"/>
<feature type="domain" description="Aminoglycoside phosphotransferase" evidence="1">
    <location>
        <begin position="98"/>
        <end position="283"/>
    </location>
</feature>
<sequence>MASMAQTDSSSVISAIRASRPARGIEQPLLHLLWCPWTSLWLSLPVPFRRMVYHSLWWAGKRIYGRGSFFTQHAPFGLFLKRTDPAILRSGSLANIFVAANTTIPVPTILDFVDDGEYSMVLMTQLPGESVRQPILDGIITEEYFESTMRDWLIQLRDLPIPDPQRVSSFDGGQCLSFRVHKDPFGPFPDIASFHRRLLRMCPAADGQRLENEVVHKSYDKSHRILFTHGDIHVHNILAHNGHISGLVDWDCAGWYPEYWDYAVAIYHIRRHPFWVGCFSRIFPQYEDELEIEKAIWDVHCPW</sequence>
<dbReference type="Proteomes" id="UP001385951">
    <property type="component" value="Unassembled WGS sequence"/>
</dbReference>
<evidence type="ECO:0000313" key="3">
    <source>
        <dbReference type="Proteomes" id="UP001385951"/>
    </source>
</evidence>
<reference evidence="2 3" key="1">
    <citation type="submission" date="2022-09" db="EMBL/GenBank/DDBJ databases">
        <authorList>
            <person name="Palmer J.M."/>
        </authorList>
    </citation>
    <scope>NUCLEOTIDE SEQUENCE [LARGE SCALE GENOMIC DNA]</scope>
    <source>
        <strain evidence="2 3">DSM 7382</strain>
    </source>
</reference>
<evidence type="ECO:0000313" key="2">
    <source>
        <dbReference type="EMBL" id="KAK7688266.1"/>
    </source>
</evidence>
<dbReference type="SUPFAM" id="SSF56112">
    <property type="entry name" value="Protein kinase-like (PK-like)"/>
    <property type="match status" value="1"/>
</dbReference>
<dbReference type="PANTHER" id="PTHR21310">
    <property type="entry name" value="AMINOGLYCOSIDE PHOSPHOTRANSFERASE-RELATED-RELATED"/>
    <property type="match status" value="1"/>
</dbReference>
<dbReference type="InterPro" id="IPR051678">
    <property type="entry name" value="AGP_Transferase"/>
</dbReference>
<dbReference type="InterPro" id="IPR002575">
    <property type="entry name" value="Aminoglycoside_PTrfase"/>
</dbReference>
<name>A0AAW0G4L8_9APHY</name>
<dbReference type="EMBL" id="JASBNA010000011">
    <property type="protein sequence ID" value="KAK7688266.1"/>
    <property type="molecule type" value="Genomic_DNA"/>
</dbReference>
<gene>
    <name evidence="2" type="ORF">QCA50_008636</name>
</gene>
<evidence type="ECO:0000259" key="1">
    <source>
        <dbReference type="Pfam" id="PF01636"/>
    </source>
</evidence>